<dbReference type="EMBL" id="FNPB01000008">
    <property type="protein sequence ID" value="SDY21091.1"/>
    <property type="molecule type" value="Genomic_DNA"/>
</dbReference>
<dbReference type="AlphaFoldDB" id="A0A1H3I059"/>
<evidence type="ECO:0000313" key="2">
    <source>
        <dbReference type="EMBL" id="SDY21091.1"/>
    </source>
</evidence>
<organism evidence="2 3">
    <name type="scientific">Halobellus clavatus</name>
    <dbReference type="NCBI Taxonomy" id="660517"/>
    <lineage>
        <taxon>Archaea</taxon>
        <taxon>Methanobacteriati</taxon>
        <taxon>Methanobacteriota</taxon>
        <taxon>Stenosarchaea group</taxon>
        <taxon>Halobacteria</taxon>
        <taxon>Halobacteriales</taxon>
        <taxon>Haloferacaceae</taxon>
        <taxon>Halobellus</taxon>
    </lineage>
</organism>
<keyword evidence="1" id="KW-0812">Transmembrane</keyword>
<accession>A0A1H3I059</accession>
<feature type="transmembrane region" description="Helical" evidence="1">
    <location>
        <begin position="210"/>
        <end position="232"/>
    </location>
</feature>
<dbReference type="Proteomes" id="UP000199170">
    <property type="component" value="Unassembled WGS sequence"/>
</dbReference>
<keyword evidence="3" id="KW-1185">Reference proteome</keyword>
<sequence length="284" mass="30008">MPDFVTRISAGMDRASEHLTLALVPVLLALFQTDKIVAIASFDGGHLGFKFGLPLSAITVWQFVSVPNSGVAVFTGQPIEMLPFAVVTAPVLVVVQAAVTAGYFGSLRAALDDEPRRFFEHSRQYFVPFFVLIAVPFLAVLPFALGIFGLGSLTGSIGAVALVLVIPALLGFLVAGYLFYATPYLIVLRDDGLIDAARRSYALATEGGPYVSYAVGFALFVVLVSPFATGFVVNVPVVGIPVGILGGAVIGLGANFATMRFVADLDPETSVERSWDDEAEAVTD</sequence>
<feature type="transmembrane region" description="Helical" evidence="1">
    <location>
        <begin position="157"/>
        <end position="180"/>
    </location>
</feature>
<gene>
    <name evidence="2" type="ORF">SAMN04487946_108166</name>
</gene>
<feature type="transmembrane region" description="Helical" evidence="1">
    <location>
        <begin position="20"/>
        <end position="40"/>
    </location>
</feature>
<keyword evidence="1" id="KW-0472">Membrane</keyword>
<feature type="transmembrane region" description="Helical" evidence="1">
    <location>
        <begin position="125"/>
        <end position="151"/>
    </location>
</feature>
<protein>
    <submittedName>
        <fullName evidence="2">Uncharacterized protein</fullName>
    </submittedName>
</protein>
<name>A0A1H3I059_9EURY</name>
<evidence type="ECO:0000313" key="3">
    <source>
        <dbReference type="Proteomes" id="UP000199170"/>
    </source>
</evidence>
<keyword evidence="1" id="KW-1133">Transmembrane helix</keyword>
<proteinExistence type="predicted"/>
<feature type="transmembrane region" description="Helical" evidence="1">
    <location>
        <begin position="84"/>
        <end position="104"/>
    </location>
</feature>
<feature type="transmembrane region" description="Helical" evidence="1">
    <location>
        <begin position="238"/>
        <end position="257"/>
    </location>
</feature>
<reference evidence="3" key="1">
    <citation type="submission" date="2016-10" db="EMBL/GenBank/DDBJ databases">
        <authorList>
            <person name="Varghese N."/>
            <person name="Submissions S."/>
        </authorList>
    </citation>
    <scope>NUCLEOTIDE SEQUENCE [LARGE SCALE GENOMIC DNA]</scope>
    <source>
        <strain evidence="3">CGMCC 1.10118</strain>
    </source>
</reference>
<evidence type="ECO:0000256" key="1">
    <source>
        <dbReference type="SAM" id="Phobius"/>
    </source>
</evidence>